<evidence type="ECO:0000313" key="1">
    <source>
        <dbReference type="EMBL" id="SNS88460.1"/>
    </source>
</evidence>
<evidence type="ECO:0000313" key="2">
    <source>
        <dbReference type="Proteomes" id="UP000198415"/>
    </source>
</evidence>
<keyword evidence="2" id="KW-1185">Reference proteome</keyword>
<keyword evidence="1" id="KW-0808">Transferase</keyword>
<dbReference type="InterPro" id="IPR027417">
    <property type="entry name" value="P-loop_NTPase"/>
</dbReference>
<dbReference type="GO" id="GO:0016740">
    <property type="term" value="F:transferase activity"/>
    <property type="evidence" value="ECO:0007669"/>
    <property type="project" value="UniProtKB-KW"/>
</dbReference>
<dbReference type="EMBL" id="FZNR01000027">
    <property type="protein sequence ID" value="SNS88460.1"/>
    <property type="molecule type" value="Genomic_DNA"/>
</dbReference>
<accession>A0A239I4D8</accession>
<proteinExistence type="predicted"/>
<sequence length="348" mass="38100">MSRIDPAAPPPMIVTGTGRCGSTMVSEMLAQHPDVLSVSELFAAVHVPLIPGEISGARFWELLGVLDPGFAELVRHRIPVREIQYPLDRGRFTPETGVPALSLLTLPHLTDDPDALYDELAAEVPQWATAPAEAQYRRFFDHLARRLGRRVIVERSGGSLRMLGTLLRIFPDARVVHLHRDGPDTALSMSRHPAFAIGAQAFEMRRLLGADPWQDAGTDVSGLPEDLAAYLPDRFTADSLDIPIPLARYGRLWSMLLLDAEPHLAGLPADRLLALNYQDLVADPVRCLTGLARFGGFDADARWLRAAAGSVRSGRTGTAGALPVQQRRELHRSCLLGQSVLHRLGHLV</sequence>
<gene>
    <name evidence="1" type="ORF">SAMN06264365_12773</name>
</gene>
<dbReference type="AlphaFoldDB" id="A0A239I4D8"/>
<dbReference type="Pfam" id="PF13469">
    <property type="entry name" value="Sulfotransfer_3"/>
    <property type="match status" value="1"/>
</dbReference>
<dbReference type="RefSeq" id="WP_089298409.1">
    <property type="nucleotide sequence ID" value="NZ_BOMU01000107.1"/>
</dbReference>
<name>A0A239I4D8_9ACTN</name>
<protein>
    <submittedName>
        <fullName evidence="1">Putative sulfotransferase</fullName>
    </submittedName>
</protein>
<dbReference type="OrthoDB" id="9777890at2"/>
<organism evidence="1 2">
    <name type="scientific">Actinoplanes regularis</name>
    <dbReference type="NCBI Taxonomy" id="52697"/>
    <lineage>
        <taxon>Bacteria</taxon>
        <taxon>Bacillati</taxon>
        <taxon>Actinomycetota</taxon>
        <taxon>Actinomycetes</taxon>
        <taxon>Micromonosporales</taxon>
        <taxon>Micromonosporaceae</taxon>
        <taxon>Actinoplanes</taxon>
    </lineage>
</organism>
<dbReference type="Gene3D" id="3.40.50.300">
    <property type="entry name" value="P-loop containing nucleotide triphosphate hydrolases"/>
    <property type="match status" value="1"/>
</dbReference>
<dbReference type="Proteomes" id="UP000198415">
    <property type="component" value="Unassembled WGS sequence"/>
</dbReference>
<dbReference type="SUPFAM" id="SSF52540">
    <property type="entry name" value="P-loop containing nucleoside triphosphate hydrolases"/>
    <property type="match status" value="1"/>
</dbReference>
<reference evidence="1 2" key="1">
    <citation type="submission" date="2017-06" db="EMBL/GenBank/DDBJ databases">
        <authorList>
            <person name="Kim H.J."/>
            <person name="Triplett B.A."/>
        </authorList>
    </citation>
    <scope>NUCLEOTIDE SEQUENCE [LARGE SCALE GENOMIC DNA]</scope>
    <source>
        <strain evidence="1 2">DSM 43151</strain>
    </source>
</reference>